<feature type="signal peptide" evidence="1">
    <location>
        <begin position="1"/>
        <end position="21"/>
    </location>
</feature>
<dbReference type="Proteomes" id="UP000632377">
    <property type="component" value="Unassembled WGS sequence"/>
</dbReference>
<accession>A0ABS1TEW9</accession>
<evidence type="ECO:0000256" key="1">
    <source>
        <dbReference type="SAM" id="SignalP"/>
    </source>
</evidence>
<feature type="chain" id="PRO_5045362738" evidence="1">
    <location>
        <begin position="22"/>
        <end position="245"/>
    </location>
</feature>
<evidence type="ECO:0000313" key="3">
    <source>
        <dbReference type="Proteomes" id="UP000632377"/>
    </source>
</evidence>
<name>A0ABS1TEW9_9CLOT</name>
<proteinExistence type="predicted"/>
<dbReference type="EMBL" id="JAESWC010000009">
    <property type="protein sequence ID" value="MBL4936889.1"/>
    <property type="molecule type" value="Genomic_DNA"/>
</dbReference>
<comment type="caution">
    <text evidence="2">The sequence shown here is derived from an EMBL/GenBank/DDBJ whole genome shotgun (WGS) entry which is preliminary data.</text>
</comment>
<protein>
    <submittedName>
        <fullName evidence="2">Uncharacterized protein</fullName>
    </submittedName>
</protein>
<dbReference type="RefSeq" id="WP_202749649.1">
    <property type="nucleotide sequence ID" value="NZ_JAESWC010000009.1"/>
</dbReference>
<organism evidence="2 3">
    <name type="scientific">Clostridium rhizosphaerae</name>
    <dbReference type="NCBI Taxonomy" id="2803861"/>
    <lineage>
        <taxon>Bacteria</taxon>
        <taxon>Bacillati</taxon>
        <taxon>Bacillota</taxon>
        <taxon>Clostridia</taxon>
        <taxon>Eubacteriales</taxon>
        <taxon>Clostridiaceae</taxon>
        <taxon>Clostridium</taxon>
    </lineage>
</organism>
<dbReference type="Gene3D" id="3.90.1720.10">
    <property type="entry name" value="endopeptidase domain like (from Nostoc punctiforme)"/>
    <property type="match status" value="1"/>
</dbReference>
<keyword evidence="3" id="KW-1185">Reference proteome</keyword>
<keyword evidence="1" id="KW-0732">Signal</keyword>
<evidence type="ECO:0000313" key="2">
    <source>
        <dbReference type="EMBL" id="MBL4936889.1"/>
    </source>
</evidence>
<reference evidence="2 3" key="1">
    <citation type="submission" date="2021-01" db="EMBL/GenBank/DDBJ databases">
        <title>Genome public.</title>
        <authorList>
            <person name="Liu C."/>
            <person name="Sun Q."/>
        </authorList>
    </citation>
    <scope>NUCLEOTIDE SEQUENCE [LARGE SCALE GENOMIC DNA]</scope>
    <source>
        <strain evidence="2 3">YIM B02515</strain>
    </source>
</reference>
<sequence length="245" mass="27655">MLKKKILCALLLLMLLVSAPACVKKIDKDEASTEPFKTQPTALNIAEEDVSAYNIGEDEIKEDKSAEDKVQDTILVVKMNKNTNAAASPVNLRKQSSVQNSLYKYMSNKANQNSVNASARKLNNGNKHNTCVYFASESLRRVGIKMPKSISNTRQFIGYLKANGWKVNYNLSELKPGDLCFTTNDSTGWPSHVYIFMAWTKSGSMDSAYIVDNQAHDYNDNVYHIRNVKKKLKDKDATKFFMYKL</sequence>
<gene>
    <name evidence="2" type="ORF">JK636_14110</name>
</gene>